<evidence type="ECO:0000256" key="1">
    <source>
        <dbReference type="SAM" id="Phobius"/>
    </source>
</evidence>
<dbReference type="AlphaFoldDB" id="A0AAU9QSA9"/>
<dbReference type="Proteomes" id="UP001295462">
    <property type="component" value="Unassembled WGS sequence"/>
</dbReference>
<keyword evidence="1" id="KW-1133">Transmembrane helix</keyword>
<protein>
    <submittedName>
        <fullName evidence="2">Uncharacterized protein</fullName>
    </submittedName>
</protein>
<comment type="caution">
    <text evidence="2">The sequence shown here is derived from an EMBL/GenBank/DDBJ whole genome shotgun (WGS) entry which is preliminary data.</text>
</comment>
<name>A0AAU9QSA9_9VIBR</name>
<dbReference type="EMBL" id="CAKMUD010000091">
    <property type="protein sequence ID" value="CAH1598606.1"/>
    <property type="molecule type" value="Genomic_DNA"/>
</dbReference>
<sequence length="91" mass="10942">MVRTLSQQYLPYRLKDLLVLHCHTSGIVIIGVVCGNYFTGETTRIMWGRETRIWLWWVTLLFRTFWSVTLFFLPTPITYRFLLLLLARKFI</sequence>
<accession>A0AAU9QSA9</accession>
<feature type="transmembrane region" description="Helical" evidence="1">
    <location>
        <begin position="17"/>
        <end position="38"/>
    </location>
</feature>
<keyword evidence="1" id="KW-0472">Membrane</keyword>
<evidence type="ECO:0000313" key="2">
    <source>
        <dbReference type="EMBL" id="CAH1598606.1"/>
    </source>
</evidence>
<keyword evidence="1" id="KW-0812">Transmembrane</keyword>
<gene>
    <name evidence="2" type="ORF">THF1A12_370026</name>
</gene>
<evidence type="ECO:0000313" key="3">
    <source>
        <dbReference type="Proteomes" id="UP001295462"/>
    </source>
</evidence>
<proteinExistence type="predicted"/>
<reference evidence="2" key="1">
    <citation type="submission" date="2022-01" db="EMBL/GenBank/DDBJ databases">
        <authorList>
            <person name="Lagorce A."/>
        </authorList>
    </citation>
    <scope>NUCLEOTIDE SEQUENCE</scope>
    <source>
        <strain evidence="2">Th15_F1_A12</strain>
    </source>
</reference>
<organism evidence="2 3">
    <name type="scientific">Vibrio jasicida</name>
    <dbReference type="NCBI Taxonomy" id="766224"/>
    <lineage>
        <taxon>Bacteria</taxon>
        <taxon>Pseudomonadati</taxon>
        <taxon>Pseudomonadota</taxon>
        <taxon>Gammaproteobacteria</taxon>
        <taxon>Vibrionales</taxon>
        <taxon>Vibrionaceae</taxon>
        <taxon>Vibrio</taxon>
    </lineage>
</organism>